<comment type="caution">
    <text evidence="5">The sequence shown here is derived from an EMBL/GenBank/DDBJ whole genome shotgun (WGS) entry which is preliminary data.</text>
</comment>
<dbReference type="Gene3D" id="3.40.50.1820">
    <property type="entry name" value="alpha/beta hydrolase"/>
    <property type="match status" value="1"/>
</dbReference>
<dbReference type="Proteomes" id="UP000886804">
    <property type="component" value="Unassembled WGS sequence"/>
</dbReference>
<dbReference type="InterPro" id="IPR029058">
    <property type="entry name" value="AB_hydrolase_fold"/>
</dbReference>
<dbReference type="Pfam" id="PF22244">
    <property type="entry name" value="GCE_fung"/>
    <property type="match status" value="1"/>
</dbReference>
<dbReference type="InterPro" id="IPR054579">
    <property type="entry name" value="GCE-like_dom"/>
</dbReference>
<dbReference type="GO" id="GO:0052689">
    <property type="term" value="F:carboxylic ester hydrolase activity"/>
    <property type="evidence" value="ECO:0007669"/>
    <property type="project" value="UniProtKB-KW"/>
</dbReference>
<protein>
    <submittedName>
        <fullName evidence="5">Alpha/beta hydrolase</fullName>
    </submittedName>
</protein>
<sequence length="375" mass="42889">MINIPENKRNVPSLLTCIDGTEVKTAQDWINKRRPEILEMLRREEYGRLPDMSDVEIKIQVTAVRQGPKIMNGRAVRKTVEVEAVRKERHFIFTFDVFIPADAKEPVPAFVEICNRGPMNCDPARENLSSFYPAETIISRGYACAAFRTHEVAPDYEEGFKTGFHRLFPDYVDNRPDDAWGTITVWAWAASRVMDYFEMEPMIDAAKVAVVGHSRGGKTALWCGAQDERFAMAISSCSGNSGDAISRGKTGESIAQILDRFPFWFAKNYQKYANNEEAMPFDQHFLIALMAPRLVYTSTKTNDSWADPVSEFESLVQADPVYQLFGLEGLEQREFSLPEQPLHNGHIGHHHKTGEHNMDDYDWDQYMDYADRHMK</sequence>
<reference evidence="5" key="1">
    <citation type="journal article" date="2021" name="PeerJ">
        <title>Extensive microbial diversity within the chicken gut microbiome revealed by metagenomics and culture.</title>
        <authorList>
            <person name="Gilroy R."/>
            <person name="Ravi A."/>
            <person name="Getino M."/>
            <person name="Pursley I."/>
            <person name="Horton D.L."/>
            <person name="Alikhan N.F."/>
            <person name="Baker D."/>
            <person name="Gharbi K."/>
            <person name="Hall N."/>
            <person name="Watson M."/>
            <person name="Adriaenssens E.M."/>
            <person name="Foster-Nyarko E."/>
            <person name="Jarju S."/>
            <person name="Secka A."/>
            <person name="Antonio M."/>
            <person name="Oren A."/>
            <person name="Chaudhuri R.R."/>
            <person name="La Ragione R."/>
            <person name="Hildebrand F."/>
            <person name="Pallen M.J."/>
        </authorList>
    </citation>
    <scope>NUCLEOTIDE SEQUENCE</scope>
    <source>
        <strain evidence="5">CHK188-4685</strain>
    </source>
</reference>
<evidence type="ECO:0000259" key="4">
    <source>
        <dbReference type="Pfam" id="PF22244"/>
    </source>
</evidence>
<name>A0A9D2RN23_9FIRM</name>
<dbReference type="EMBL" id="DWYS01000137">
    <property type="protein sequence ID" value="HJB08467.1"/>
    <property type="molecule type" value="Genomic_DNA"/>
</dbReference>
<reference evidence="5" key="2">
    <citation type="submission" date="2021-04" db="EMBL/GenBank/DDBJ databases">
        <authorList>
            <person name="Gilroy R."/>
        </authorList>
    </citation>
    <scope>NUCLEOTIDE SEQUENCE</scope>
    <source>
        <strain evidence="5">CHK188-4685</strain>
    </source>
</reference>
<organism evidence="5 6">
    <name type="scientific">Candidatus Enterocloster faecavium</name>
    <dbReference type="NCBI Taxonomy" id="2838560"/>
    <lineage>
        <taxon>Bacteria</taxon>
        <taxon>Bacillati</taxon>
        <taxon>Bacillota</taxon>
        <taxon>Clostridia</taxon>
        <taxon>Lachnospirales</taxon>
        <taxon>Lachnospiraceae</taxon>
        <taxon>Enterocloster</taxon>
    </lineage>
</organism>
<dbReference type="SUPFAM" id="SSF53474">
    <property type="entry name" value="alpha/beta-Hydrolases"/>
    <property type="match status" value="1"/>
</dbReference>
<evidence type="ECO:0000313" key="5">
    <source>
        <dbReference type="EMBL" id="HJB08467.1"/>
    </source>
</evidence>
<keyword evidence="1" id="KW-0719">Serine esterase</keyword>
<feature type="domain" description="4-O-methyl-glucuronoyl methylesterase-like" evidence="4">
    <location>
        <begin position="84"/>
        <end position="326"/>
    </location>
</feature>
<proteinExistence type="predicted"/>
<evidence type="ECO:0000256" key="2">
    <source>
        <dbReference type="ARBA" id="ARBA00022729"/>
    </source>
</evidence>
<keyword evidence="2" id="KW-0732">Signal</keyword>
<evidence type="ECO:0000256" key="3">
    <source>
        <dbReference type="ARBA" id="ARBA00022801"/>
    </source>
</evidence>
<dbReference type="AlphaFoldDB" id="A0A9D2RN23"/>
<keyword evidence="3 5" id="KW-0378">Hydrolase</keyword>
<gene>
    <name evidence="5" type="ORF">H9716_11500</name>
</gene>
<accession>A0A9D2RN23</accession>
<evidence type="ECO:0000256" key="1">
    <source>
        <dbReference type="ARBA" id="ARBA00022487"/>
    </source>
</evidence>
<evidence type="ECO:0000313" key="6">
    <source>
        <dbReference type="Proteomes" id="UP000886804"/>
    </source>
</evidence>